<dbReference type="UniPathway" id="UPA00251">
    <property type="reaction ID" value="UER00375"/>
</dbReference>
<dbReference type="GO" id="GO:0006782">
    <property type="term" value="P:protoporphyrinogen IX biosynthetic process"/>
    <property type="evidence" value="ECO:0007669"/>
    <property type="project" value="UniProtKB-UniRule"/>
</dbReference>
<name>A0A1H7UJ85_9SPHN</name>
<evidence type="ECO:0000256" key="12">
    <source>
        <dbReference type="ARBA" id="ARBA00032773"/>
    </source>
</evidence>
<evidence type="ECO:0000256" key="7">
    <source>
        <dbReference type="ARBA" id="ARBA00022898"/>
    </source>
</evidence>
<dbReference type="InterPro" id="IPR015424">
    <property type="entry name" value="PyrdxlP-dep_Trfase"/>
</dbReference>
<evidence type="ECO:0000313" key="17">
    <source>
        <dbReference type="EMBL" id="SEL96367.1"/>
    </source>
</evidence>
<dbReference type="InterPro" id="IPR015421">
    <property type="entry name" value="PyrdxlP-dep_Trfase_major"/>
</dbReference>
<evidence type="ECO:0000256" key="1">
    <source>
        <dbReference type="ARBA" id="ARBA00001933"/>
    </source>
</evidence>
<comment type="subunit">
    <text evidence="4">Homodimer.</text>
</comment>
<dbReference type="NCBIfam" id="TIGR01821">
    <property type="entry name" value="5aminolev_synth"/>
    <property type="match status" value="1"/>
</dbReference>
<comment type="catalytic activity">
    <reaction evidence="13 15">
        <text>succinyl-CoA + glycine + H(+) = 5-aminolevulinate + CO2 + CoA</text>
        <dbReference type="Rhea" id="RHEA:12921"/>
        <dbReference type="ChEBI" id="CHEBI:15378"/>
        <dbReference type="ChEBI" id="CHEBI:16526"/>
        <dbReference type="ChEBI" id="CHEBI:57287"/>
        <dbReference type="ChEBI" id="CHEBI:57292"/>
        <dbReference type="ChEBI" id="CHEBI:57305"/>
        <dbReference type="ChEBI" id="CHEBI:356416"/>
        <dbReference type="EC" id="2.3.1.37"/>
    </reaction>
</comment>
<dbReference type="EC" id="2.3.1.37" evidence="5 15"/>
<evidence type="ECO:0000256" key="5">
    <source>
        <dbReference type="ARBA" id="ARBA00013257"/>
    </source>
</evidence>
<evidence type="ECO:0000256" key="2">
    <source>
        <dbReference type="ARBA" id="ARBA00005029"/>
    </source>
</evidence>
<dbReference type="PANTHER" id="PTHR13693:SF102">
    <property type="entry name" value="2-AMINO-3-KETOBUTYRATE COENZYME A LIGASE, MITOCHONDRIAL"/>
    <property type="match status" value="1"/>
</dbReference>
<dbReference type="AlphaFoldDB" id="A0A1H7UJ85"/>
<comment type="pathway">
    <text evidence="2 15">Porphyrin-containing compound metabolism; protoporphyrin-IX biosynthesis; 5-aminolevulinate from glycine: step 1/1.</text>
</comment>
<proteinExistence type="inferred from homology"/>
<keyword evidence="18" id="KW-1185">Reference proteome</keyword>
<accession>A0A1H7UJ85</accession>
<comment type="cofactor">
    <cofactor evidence="1 14">
        <name>pyridoxal 5'-phosphate</name>
        <dbReference type="ChEBI" id="CHEBI:597326"/>
    </cofactor>
</comment>
<evidence type="ECO:0000256" key="10">
    <source>
        <dbReference type="ARBA" id="ARBA00031691"/>
    </source>
</evidence>
<dbReference type="STRING" id="1855283.SAMN05216382_2996"/>
<dbReference type="PROSITE" id="PS00599">
    <property type="entry name" value="AA_TRANSFER_CLASS_2"/>
    <property type="match status" value="1"/>
</dbReference>
<gene>
    <name evidence="17" type="ORF">SAMN05216382_2996</name>
</gene>
<evidence type="ECO:0000256" key="9">
    <source>
        <dbReference type="ARBA" id="ARBA00023315"/>
    </source>
</evidence>
<evidence type="ECO:0000256" key="3">
    <source>
        <dbReference type="ARBA" id="ARBA00008392"/>
    </source>
</evidence>
<evidence type="ECO:0000259" key="16">
    <source>
        <dbReference type="Pfam" id="PF00155"/>
    </source>
</evidence>
<dbReference type="SUPFAM" id="SSF53383">
    <property type="entry name" value="PLP-dependent transferases"/>
    <property type="match status" value="1"/>
</dbReference>
<dbReference type="Pfam" id="PF00155">
    <property type="entry name" value="Aminotran_1_2"/>
    <property type="match status" value="1"/>
</dbReference>
<keyword evidence="7 14" id="KW-0663">Pyridoxal phosphate</keyword>
<dbReference type="InterPro" id="IPR001917">
    <property type="entry name" value="Aminotrans_II_pyridoxalP_BS"/>
</dbReference>
<organism evidence="17 18">
    <name type="scientific">Sphingomonas palmae</name>
    <dbReference type="NCBI Taxonomy" id="1855283"/>
    <lineage>
        <taxon>Bacteria</taxon>
        <taxon>Pseudomonadati</taxon>
        <taxon>Pseudomonadota</taxon>
        <taxon>Alphaproteobacteria</taxon>
        <taxon>Sphingomonadales</taxon>
        <taxon>Sphingomonadaceae</taxon>
        <taxon>Sphingomonas</taxon>
    </lineage>
</organism>
<evidence type="ECO:0000256" key="8">
    <source>
        <dbReference type="ARBA" id="ARBA00023133"/>
    </source>
</evidence>
<dbReference type="Proteomes" id="UP000199214">
    <property type="component" value="Unassembled WGS sequence"/>
</dbReference>
<protein>
    <recommendedName>
        <fullName evidence="5 15">5-aminolevulinate synthase</fullName>
        <ecNumber evidence="5 15">2.3.1.37</ecNumber>
    </recommendedName>
    <alternativeName>
        <fullName evidence="10 15">5-aminolevulinic acid synthase</fullName>
    </alternativeName>
    <alternativeName>
        <fullName evidence="11 15">Delta-ALA synthase</fullName>
    </alternativeName>
    <alternativeName>
        <fullName evidence="12 15">Delta-aminolevulinate synthase</fullName>
    </alternativeName>
</protein>
<keyword evidence="8 15" id="KW-0350">Heme biosynthesis</keyword>
<evidence type="ECO:0000256" key="4">
    <source>
        <dbReference type="ARBA" id="ARBA00011738"/>
    </source>
</evidence>
<feature type="domain" description="Aminotransferase class I/classII large" evidence="16">
    <location>
        <begin position="71"/>
        <end position="414"/>
    </location>
</feature>
<evidence type="ECO:0000256" key="15">
    <source>
        <dbReference type="RuleBase" id="RU910713"/>
    </source>
</evidence>
<dbReference type="PANTHER" id="PTHR13693">
    <property type="entry name" value="CLASS II AMINOTRANSFERASE/8-AMINO-7-OXONONANOATE SYNTHASE"/>
    <property type="match status" value="1"/>
</dbReference>
<dbReference type="GO" id="GO:0030170">
    <property type="term" value="F:pyridoxal phosphate binding"/>
    <property type="evidence" value="ECO:0007669"/>
    <property type="project" value="UniProtKB-UniRule"/>
</dbReference>
<dbReference type="EMBL" id="FNZZ01000007">
    <property type="protein sequence ID" value="SEL96367.1"/>
    <property type="molecule type" value="Genomic_DNA"/>
</dbReference>
<dbReference type="CDD" id="cd06454">
    <property type="entry name" value="KBL_like"/>
    <property type="match status" value="1"/>
</dbReference>
<comment type="similarity">
    <text evidence="3 14">Belongs to the class-II pyridoxal-phosphate-dependent aminotransferase family.</text>
</comment>
<reference evidence="18" key="1">
    <citation type="submission" date="2016-10" db="EMBL/GenBank/DDBJ databases">
        <authorList>
            <person name="Varghese N."/>
            <person name="Submissions S."/>
        </authorList>
    </citation>
    <scope>NUCLEOTIDE SEQUENCE [LARGE SCALE GENOMIC DNA]</scope>
    <source>
        <strain evidence="18">JS21-1</strain>
    </source>
</reference>
<dbReference type="FunFam" id="3.40.640.10:FF:000006">
    <property type="entry name" value="5-aminolevulinate synthase, mitochondrial"/>
    <property type="match status" value="1"/>
</dbReference>
<evidence type="ECO:0000313" key="18">
    <source>
        <dbReference type="Proteomes" id="UP000199214"/>
    </source>
</evidence>
<keyword evidence="6 15" id="KW-0808">Transferase</keyword>
<dbReference type="InterPro" id="IPR010961">
    <property type="entry name" value="4pyrrol_synth_NH2levulA_synth"/>
</dbReference>
<sequence>MISESSEARRATQVDARPVDARAVDYSRVFTQAIDRLHAEGRYRVFIDILRNKGMFPNARCFAGHNGPKPITVWCSNDYLAMGQHPKVIAAMEEALHDVGAGSGGTRNIGGNTHYHVDLEAELADLHGKEAALLFTSGYVSNEATLATLAKVLPGCIIYSDELNHASMIAGIRNAGCEKRVFRHNDLAHLEELLAADDAGAPKLIAFESVYSMEGDVAPVAAICDLADKYNALTYLDEVHAVGMYGARGGGISERDEVADRLTIIEGTLGKAFGVMGGYIAADRTIVDVIRSYAPGFIFTTSLSPVLVAGVLASVRHLKSSSVERDGQQAAAATLKAMLSDAGLPVMTGETHIVPVMVGDPVKAKKISDILLAEYGVYVQPINYPTVPRGTERLRFTPGPAHSEAMMRELTDALVEIWGRLDLRQAA</sequence>
<dbReference type="GO" id="GO:0003870">
    <property type="term" value="F:5-aminolevulinate synthase activity"/>
    <property type="evidence" value="ECO:0007669"/>
    <property type="project" value="UniProtKB-EC"/>
</dbReference>
<dbReference type="InterPro" id="IPR050087">
    <property type="entry name" value="AON_synthase_class-II"/>
</dbReference>
<evidence type="ECO:0000256" key="6">
    <source>
        <dbReference type="ARBA" id="ARBA00022679"/>
    </source>
</evidence>
<keyword evidence="9 15" id="KW-0012">Acyltransferase</keyword>
<dbReference type="Gene3D" id="3.90.1150.10">
    <property type="entry name" value="Aspartate Aminotransferase, domain 1"/>
    <property type="match status" value="1"/>
</dbReference>
<evidence type="ECO:0000256" key="13">
    <source>
        <dbReference type="ARBA" id="ARBA00047654"/>
    </source>
</evidence>
<evidence type="ECO:0000256" key="14">
    <source>
        <dbReference type="RuleBase" id="RU003693"/>
    </source>
</evidence>
<evidence type="ECO:0000256" key="11">
    <source>
        <dbReference type="ARBA" id="ARBA00031945"/>
    </source>
</evidence>
<dbReference type="InterPro" id="IPR015422">
    <property type="entry name" value="PyrdxlP-dep_Trfase_small"/>
</dbReference>
<dbReference type="Gene3D" id="3.40.640.10">
    <property type="entry name" value="Type I PLP-dependent aspartate aminotransferase-like (Major domain)"/>
    <property type="match status" value="1"/>
</dbReference>
<dbReference type="InterPro" id="IPR004839">
    <property type="entry name" value="Aminotransferase_I/II_large"/>
</dbReference>